<dbReference type="Proteomes" id="UP000828390">
    <property type="component" value="Unassembled WGS sequence"/>
</dbReference>
<feature type="non-terminal residue" evidence="1">
    <location>
        <position position="1"/>
    </location>
</feature>
<dbReference type="AlphaFoldDB" id="A0A9D4IXC5"/>
<proteinExistence type="predicted"/>
<reference evidence="1" key="1">
    <citation type="journal article" date="2019" name="bioRxiv">
        <title>The Genome of the Zebra Mussel, Dreissena polymorpha: A Resource for Invasive Species Research.</title>
        <authorList>
            <person name="McCartney M.A."/>
            <person name="Auch B."/>
            <person name="Kono T."/>
            <person name="Mallez S."/>
            <person name="Zhang Y."/>
            <person name="Obille A."/>
            <person name="Becker A."/>
            <person name="Abrahante J.E."/>
            <person name="Garbe J."/>
            <person name="Badalamenti J.P."/>
            <person name="Herman A."/>
            <person name="Mangelson H."/>
            <person name="Liachko I."/>
            <person name="Sullivan S."/>
            <person name="Sone E.D."/>
            <person name="Koren S."/>
            <person name="Silverstein K.A.T."/>
            <person name="Beckman K.B."/>
            <person name="Gohl D.M."/>
        </authorList>
    </citation>
    <scope>NUCLEOTIDE SEQUENCE</scope>
    <source>
        <strain evidence="1">Duluth1</strain>
        <tissue evidence="1">Whole animal</tissue>
    </source>
</reference>
<comment type="caution">
    <text evidence="1">The sequence shown here is derived from an EMBL/GenBank/DDBJ whole genome shotgun (WGS) entry which is preliminary data.</text>
</comment>
<accession>A0A9D4IXC5</accession>
<evidence type="ECO:0000313" key="2">
    <source>
        <dbReference type="Proteomes" id="UP000828390"/>
    </source>
</evidence>
<dbReference type="EMBL" id="JAIWYP010000008">
    <property type="protein sequence ID" value="KAH3788254.1"/>
    <property type="molecule type" value="Genomic_DNA"/>
</dbReference>
<keyword evidence="2" id="KW-1185">Reference proteome</keyword>
<organism evidence="1 2">
    <name type="scientific">Dreissena polymorpha</name>
    <name type="common">Zebra mussel</name>
    <name type="synonym">Mytilus polymorpha</name>
    <dbReference type="NCBI Taxonomy" id="45954"/>
    <lineage>
        <taxon>Eukaryota</taxon>
        <taxon>Metazoa</taxon>
        <taxon>Spiralia</taxon>
        <taxon>Lophotrochozoa</taxon>
        <taxon>Mollusca</taxon>
        <taxon>Bivalvia</taxon>
        <taxon>Autobranchia</taxon>
        <taxon>Heteroconchia</taxon>
        <taxon>Euheterodonta</taxon>
        <taxon>Imparidentia</taxon>
        <taxon>Neoheterodontei</taxon>
        <taxon>Myida</taxon>
        <taxon>Dreissenoidea</taxon>
        <taxon>Dreissenidae</taxon>
        <taxon>Dreissena</taxon>
    </lineage>
</organism>
<name>A0A9D4IXC5_DREPO</name>
<gene>
    <name evidence="1" type="ORF">DPMN_166389</name>
</gene>
<protein>
    <submittedName>
        <fullName evidence="1">Uncharacterized protein</fullName>
    </submittedName>
</protein>
<sequence>MEYGQRFKGATALTDGQGIERLWSFLRGFNKITKEMSINNRQDLLTNALLHHTFKAVHNLGSTEDNRSSDVTVLDGHVSDICSRNVMDAHEHQNLHLTYSYFLTMLEQQRLRFLIAWT</sequence>
<reference evidence="1" key="2">
    <citation type="submission" date="2020-11" db="EMBL/GenBank/DDBJ databases">
        <authorList>
            <person name="McCartney M.A."/>
            <person name="Auch B."/>
            <person name="Kono T."/>
            <person name="Mallez S."/>
            <person name="Becker A."/>
            <person name="Gohl D.M."/>
            <person name="Silverstein K.A.T."/>
            <person name="Koren S."/>
            <person name="Bechman K.B."/>
            <person name="Herman A."/>
            <person name="Abrahante J.E."/>
            <person name="Garbe J."/>
        </authorList>
    </citation>
    <scope>NUCLEOTIDE SEQUENCE</scope>
    <source>
        <strain evidence="1">Duluth1</strain>
        <tissue evidence="1">Whole animal</tissue>
    </source>
</reference>
<evidence type="ECO:0000313" key="1">
    <source>
        <dbReference type="EMBL" id="KAH3788254.1"/>
    </source>
</evidence>